<gene>
    <name evidence="1" type="ORF">BW892_25645</name>
</gene>
<sequence>MRYTYSPANYRVRKSLEKLIKKEGRHINNDSDFIPLLEKMDQQNKENTLSMGKYVIVHQLATNKAALWFAPRVVSDNTEIVEIA</sequence>
<reference evidence="1 2" key="1">
    <citation type="submission" date="2017-01" db="EMBL/GenBank/DDBJ databases">
        <title>Bacillus cereus isolates.</title>
        <authorList>
            <person name="Beno S.M."/>
        </authorList>
    </citation>
    <scope>NUCLEOTIDE SEQUENCE [LARGE SCALE GENOMIC DNA]</scope>
    <source>
        <strain evidence="1 2">FSL M7-1219</strain>
    </source>
</reference>
<comment type="caution">
    <text evidence="1">The sequence shown here is derived from an EMBL/GenBank/DDBJ whole genome shotgun (WGS) entry which is preliminary data.</text>
</comment>
<evidence type="ECO:0000313" key="1">
    <source>
        <dbReference type="EMBL" id="OOR19252.1"/>
    </source>
</evidence>
<evidence type="ECO:0000313" key="2">
    <source>
        <dbReference type="Proteomes" id="UP000191124"/>
    </source>
</evidence>
<organism evidence="1 2">
    <name type="scientific">Bacillus cereus</name>
    <dbReference type="NCBI Taxonomy" id="1396"/>
    <lineage>
        <taxon>Bacteria</taxon>
        <taxon>Bacillati</taxon>
        <taxon>Bacillota</taxon>
        <taxon>Bacilli</taxon>
        <taxon>Bacillales</taxon>
        <taxon>Bacillaceae</taxon>
        <taxon>Bacillus</taxon>
        <taxon>Bacillus cereus group</taxon>
    </lineage>
</organism>
<protein>
    <submittedName>
        <fullName evidence="1">Uncharacterized protein</fullName>
    </submittedName>
</protein>
<dbReference type="Proteomes" id="UP000191124">
    <property type="component" value="Unassembled WGS sequence"/>
</dbReference>
<name>A0A1S9UAI3_BACCE</name>
<accession>A0A1S9UAI3</accession>
<proteinExistence type="predicted"/>
<dbReference type="AlphaFoldDB" id="A0A1S9UAI3"/>
<dbReference type="EMBL" id="MUAL01000103">
    <property type="protein sequence ID" value="OOR19252.1"/>
    <property type="molecule type" value="Genomic_DNA"/>
</dbReference>